<comment type="caution">
    <text evidence="1">The sequence shown here is derived from an EMBL/GenBank/DDBJ whole genome shotgun (WGS) entry which is preliminary data.</text>
</comment>
<organism evidence="1 2">
    <name type="scientific">Rhodococcus wratislaviensis</name>
    <name type="common">Tsukamurella wratislaviensis</name>
    <dbReference type="NCBI Taxonomy" id="44752"/>
    <lineage>
        <taxon>Bacteria</taxon>
        <taxon>Bacillati</taxon>
        <taxon>Actinomycetota</taxon>
        <taxon>Actinomycetes</taxon>
        <taxon>Mycobacteriales</taxon>
        <taxon>Nocardiaceae</taxon>
        <taxon>Rhodococcus</taxon>
    </lineage>
</organism>
<keyword evidence="2" id="KW-1185">Reference proteome</keyword>
<accession>A0A402CLU2</accession>
<sequence>MISWREASEERAGALFGLLEEFGIRPSPSRRRVRHAFHDGDAIGRGGGGLAK</sequence>
<dbReference type="EMBL" id="BHYM01000098">
    <property type="protein sequence ID" value="GCE44551.1"/>
    <property type="molecule type" value="Genomic_DNA"/>
</dbReference>
<evidence type="ECO:0000313" key="2">
    <source>
        <dbReference type="Proteomes" id="UP000287519"/>
    </source>
</evidence>
<protein>
    <submittedName>
        <fullName evidence="1">Uncharacterized protein</fullName>
    </submittedName>
</protein>
<gene>
    <name evidence="1" type="ORF">Rhow_008972</name>
</gene>
<reference evidence="1 2" key="1">
    <citation type="submission" date="2018-11" db="EMBL/GenBank/DDBJ databases">
        <title>Microbial catabolism of amino acid.</title>
        <authorList>
            <person name="Hibi M."/>
            <person name="Ogawa J."/>
        </authorList>
    </citation>
    <scope>NUCLEOTIDE SEQUENCE [LARGE SCALE GENOMIC DNA]</scope>
    <source>
        <strain evidence="1 2">C31-06</strain>
    </source>
</reference>
<dbReference type="Proteomes" id="UP000287519">
    <property type="component" value="Unassembled WGS sequence"/>
</dbReference>
<evidence type="ECO:0000313" key="1">
    <source>
        <dbReference type="EMBL" id="GCE44551.1"/>
    </source>
</evidence>
<name>A0A402CLU2_RHOWR</name>
<dbReference type="AlphaFoldDB" id="A0A402CLU2"/>
<proteinExistence type="predicted"/>